<evidence type="ECO:0000313" key="3">
    <source>
        <dbReference type="Proteomes" id="UP000578000"/>
    </source>
</evidence>
<keyword evidence="1" id="KW-1133">Transmembrane helix</keyword>
<dbReference type="Proteomes" id="UP000578000">
    <property type="component" value="Unassembled WGS sequence"/>
</dbReference>
<accession>A0A841QG66</accession>
<keyword evidence="3" id="KW-1185">Reference proteome</keyword>
<keyword evidence="1" id="KW-0472">Membrane</keyword>
<comment type="caution">
    <text evidence="2">The sequence shown here is derived from an EMBL/GenBank/DDBJ whole genome shotgun (WGS) entry which is preliminary data.</text>
</comment>
<dbReference type="EMBL" id="JACHIE010000008">
    <property type="protein sequence ID" value="MBB6457446.1"/>
    <property type="molecule type" value="Genomic_DNA"/>
</dbReference>
<sequence>MLQMAGAAQGVPPVITLLICVLALAVAVVALFWVFRLSERHAAREVVIEVISGQLDEIRQDGKRNTELLHLLISGHVQARRD</sequence>
<dbReference type="AlphaFoldDB" id="A0A841QG66"/>
<name>A0A841QG66_9PROT</name>
<evidence type="ECO:0000313" key="2">
    <source>
        <dbReference type="EMBL" id="MBB6457446.1"/>
    </source>
</evidence>
<evidence type="ECO:0000256" key="1">
    <source>
        <dbReference type="SAM" id="Phobius"/>
    </source>
</evidence>
<proteinExistence type="predicted"/>
<gene>
    <name evidence="2" type="ORF">HNR55_002042</name>
</gene>
<keyword evidence="1" id="KW-0812">Transmembrane</keyword>
<protein>
    <submittedName>
        <fullName evidence="2">Putative membrane protein</fullName>
    </submittedName>
</protein>
<reference evidence="2 3" key="1">
    <citation type="submission" date="2020-08" db="EMBL/GenBank/DDBJ databases">
        <title>Genomic Encyclopedia of Type Strains, Phase IV (KMG-IV): sequencing the most valuable type-strain genomes for metagenomic binning, comparative biology and taxonomic classification.</title>
        <authorList>
            <person name="Goeker M."/>
        </authorList>
    </citation>
    <scope>NUCLEOTIDE SEQUENCE [LARGE SCALE GENOMIC DNA]</scope>
    <source>
        <strain evidence="2 3">DSM 4491</strain>
    </source>
</reference>
<organism evidence="2 3">
    <name type="scientific">Acetobacter lovaniensis</name>
    <dbReference type="NCBI Taxonomy" id="104100"/>
    <lineage>
        <taxon>Bacteria</taxon>
        <taxon>Pseudomonadati</taxon>
        <taxon>Pseudomonadota</taxon>
        <taxon>Alphaproteobacteria</taxon>
        <taxon>Acetobacterales</taxon>
        <taxon>Acetobacteraceae</taxon>
        <taxon>Acetobacter</taxon>
    </lineage>
</organism>
<feature type="transmembrane region" description="Helical" evidence="1">
    <location>
        <begin position="14"/>
        <end position="35"/>
    </location>
</feature>
<dbReference type="RefSeq" id="WP_166114898.1">
    <property type="nucleotide sequence ID" value="NZ_BAABDB010000036.1"/>
</dbReference>